<accession>A0AAV9IHZ3</accession>
<dbReference type="PANTHER" id="PTHR47027">
    <property type="entry name" value="REVERSE TRANSCRIPTASE DOMAIN-CONTAINING PROTEIN"/>
    <property type="match status" value="1"/>
</dbReference>
<feature type="domain" description="Reverse transcriptase" evidence="1">
    <location>
        <begin position="16"/>
        <end position="300"/>
    </location>
</feature>
<proteinExistence type="predicted"/>
<reference evidence="2 3" key="1">
    <citation type="submission" date="2022-07" db="EMBL/GenBank/DDBJ databases">
        <title>Genome-wide signatures of adaptation to extreme environments.</title>
        <authorList>
            <person name="Cho C.H."/>
            <person name="Yoon H.S."/>
        </authorList>
    </citation>
    <scope>NUCLEOTIDE SEQUENCE [LARGE SCALE GENOMIC DNA]</scope>
    <source>
        <strain evidence="2 3">108.79 E11</strain>
    </source>
</reference>
<dbReference type="PANTHER" id="PTHR47027:SF20">
    <property type="entry name" value="REVERSE TRANSCRIPTASE-LIKE PROTEIN WITH RNA-DIRECTED DNA POLYMERASE DOMAIN"/>
    <property type="match status" value="1"/>
</dbReference>
<dbReference type="AlphaFoldDB" id="A0AAV9IHZ3"/>
<dbReference type="CDD" id="cd01650">
    <property type="entry name" value="RT_nLTR_like"/>
    <property type="match status" value="1"/>
</dbReference>
<evidence type="ECO:0000313" key="2">
    <source>
        <dbReference type="EMBL" id="KAK4526949.1"/>
    </source>
</evidence>
<keyword evidence="3" id="KW-1185">Reference proteome</keyword>
<dbReference type="Proteomes" id="UP001300502">
    <property type="component" value="Unassembled WGS sequence"/>
</dbReference>
<dbReference type="SUPFAM" id="SSF56672">
    <property type="entry name" value="DNA/RNA polymerases"/>
    <property type="match status" value="1"/>
</dbReference>
<sequence length="589" mass="67416">MMEHPMSRVLLRLLNWIFQSGKIPSSWNSSLLISIPKKGVLKDMNNYRGISLISTIAKLLSAIVTNRIRYTVEKDNVLVREQAGFRTREECGAQVIALVECVQRRWNKEMRPAYACFIDLRKAFDRVPHEALFRKLESLGIRGRCLEFYRGLYRSSWTQVSSRISDTLSPACPFCRGVRQGNPSFPLLFDLFINDLLEQYRPFGIRVVGMPESCIGTENRLPGLMFADDVVLLSPSRHCLEASMRKLSEYLTQLEMEVGASKCGVTVFHGCIDKVRRRQWQLQGKDIPVVEEYRYLGIDLNCNLDEGFTLRRQIQRYRQKLHMATPFLRNGRIPMDLRLRVVKSCLLACLVRALSMVGVHTKHTGVSIPALYTELGIPSVESLVAGRRARLWAKGPSMRTWISQLCQWIATFRKGTWVKNTKAWLLRRLGSSAVREIERSPRGSKTLQRAVQQVIHHKWLTTGKMTQTNTWHEYCQYALHNGSALLRDSSLHFPEYSKSLSWLMRIRVGGWSSCSRLARIGILDEQWKTRCPCCLASVPGTLSHLQQKTSVIMLNLIAAAHPRNQSNFQQVQLIAISMGLSALWHVKKT</sequence>
<dbReference type="PROSITE" id="PS50878">
    <property type="entry name" value="RT_POL"/>
    <property type="match status" value="1"/>
</dbReference>
<dbReference type="Pfam" id="PF00078">
    <property type="entry name" value="RVT_1"/>
    <property type="match status" value="1"/>
</dbReference>
<protein>
    <recommendedName>
        <fullName evidence="1">Reverse transcriptase domain-containing protein</fullName>
    </recommendedName>
</protein>
<gene>
    <name evidence="2" type="ORF">GAYE_SCF29G4868</name>
</gene>
<name>A0AAV9IHZ3_9RHOD</name>
<dbReference type="InterPro" id="IPR043502">
    <property type="entry name" value="DNA/RNA_pol_sf"/>
</dbReference>
<organism evidence="2 3">
    <name type="scientific">Galdieria yellowstonensis</name>
    <dbReference type="NCBI Taxonomy" id="3028027"/>
    <lineage>
        <taxon>Eukaryota</taxon>
        <taxon>Rhodophyta</taxon>
        <taxon>Bangiophyceae</taxon>
        <taxon>Galdieriales</taxon>
        <taxon>Galdieriaceae</taxon>
        <taxon>Galdieria</taxon>
    </lineage>
</organism>
<dbReference type="InterPro" id="IPR000477">
    <property type="entry name" value="RT_dom"/>
</dbReference>
<dbReference type="EMBL" id="JANCYU010000045">
    <property type="protein sequence ID" value="KAK4526949.1"/>
    <property type="molecule type" value="Genomic_DNA"/>
</dbReference>
<comment type="caution">
    <text evidence="2">The sequence shown here is derived from an EMBL/GenBank/DDBJ whole genome shotgun (WGS) entry which is preliminary data.</text>
</comment>
<evidence type="ECO:0000259" key="1">
    <source>
        <dbReference type="PROSITE" id="PS50878"/>
    </source>
</evidence>
<evidence type="ECO:0000313" key="3">
    <source>
        <dbReference type="Proteomes" id="UP001300502"/>
    </source>
</evidence>